<dbReference type="RefSeq" id="WP_290365655.1">
    <property type="nucleotide sequence ID" value="NZ_JAUFQU010000095.1"/>
</dbReference>
<sequence length="43" mass="5120">MNHKIAAFSFLNQNNKMITEKEYEGKIYVAEFFLLPVRPFVQL</sequence>
<keyword evidence="2" id="KW-1185">Reference proteome</keyword>
<name>A0ABT8D3M8_9FLAO</name>
<organism evidence="1 2">
    <name type="scientific">Paenimyroides ceti</name>
    <dbReference type="NCBI Taxonomy" id="395087"/>
    <lineage>
        <taxon>Bacteria</taxon>
        <taxon>Pseudomonadati</taxon>
        <taxon>Bacteroidota</taxon>
        <taxon>Flavobacteriia</taxon>
        <taxon>Flavobacteriales</taxon>
        <taxon>Flavobacteriaceae</taxon>
        <taxon>Paenimyroides</taxon>
    </lineage>
</organism>
<reference evidence="2" key="1">
    <citation type="journal article" date="2019" name="Int. J. Syst. Evol. Microbiol.">
        <title>The Global Catalogue of Microorganisms (GCM) 10K type strain sequencing project: providing services to taxonomists for standard genome sequencing and annotation.</title>
        <authorList>
            <consortium name="The Broad Institute Genomics Platform"/>
            <consortium name="The Broad Institute Genome Sequencing Center for Infectious Disease"/>
            <person name="Wu L."/>
            <person name="Ma J."/>
        </authorList>
    </citation>
    <scope>NUCLEOTIDE SEQUENCE [LARGE SCALE GENOMIC DNA]</scope>
    <source>
        <strain evidence="2">CECT 7184</strain>
    </source>
</reference>
<proteinExistence type="predicted"/>
<evidence type="ECO:0000313" key="1">
    <source>
        <dbReference type="EMBL" id="MDN3710541.1"/>
    </source>
</evidence>
<evidence type="ECO:0000313" key="2">
    <source>
        <dbReference type="Proteomes" id="UP001242368"/>
    </source>
</evidence>
<comment type="caution">
    <text evidence="1">The sequence shown here is derived from an EMBL/GenBank/DDBJ whole genome shotgun (WGS) entry which is preliminary data.</text>
</comment>
<dbReference type="Proteomes" id="UP001242368">
    <property type="component" value="Unassembled WGS sequence"/>
</dbReference>
<protein>
    <submittedName>
        <fullName evidence="1">Uncharacterized protein</fullName>
    </submittedName>
</protein>
<gene>
    <name evidence="1" type="ORF">QW060_27510</name>
</gene>
<accession>A0ABT8D3M8</accession>
<dbReference type="EMBL" id="JAUFQU010000095">
    <property type="protein sequence ID" value="MDN3710541.1"/>
    <property type="molecule type" value="Genomic_DNA"/>
</dbReference>